<dbReference type="AlphaFoldDB" id="A0A396HS90"/>
<name>A0A396HS90_MEDTR</name>
<evidence type="ECO:0000313" key="1">
    <source>
        <dbReference type="EMBL" id="RHN55388.1"/>
    </source>
</evidence>
<sequence>MVLDSMKVNDYIWEYLEFGVVMKAYSVFTDARFTKISPGK</sequence>
<protein>
    <submittedName>
        <fullName evidence="1">Uncharacterized protein</fullName>
    </submittedName>
</protein>
<dbReference type="EMBL" id="PSQE01000005">
    <property type="protein sequence ID" value="RHN55388.1"/>
    <property type="molecule type" value="Genomic_DNA"/>
</dbReference>
<organism evidence="1">
    <name type="scientific">Medicago truncatula</name>
    <name type="common">Barrel medic</name>
    <name type="synonym">Medicago tribuloides</name>
    <dbReference type="NCBI Taxonomy" id="3880"/>
    <lineage>
        <taxon>Eukaryota</taxon>
        <taxon>Viridiplantae</taxon>
        <taxon>Streptophyta</taxon>
        <taxon>Embryophyta</taxon>
        <taxon>Tracheophyta</taxon>
        <taxon>Spermatophyta</taxon>
        <taxon>Magnoliopsida</taxon>
        <taxon>eudicotyledons</taxon>
        <taxon>Gunneridae</taxon>
        <taxon>Pentapetalae</taxon>
        <taxon>rosids</taxon>
        <taxon>fabids</taxon>
        <taxon>Fabales</taxon>
        <taxon>Fabaceae</taxon>
        <taxon>Papilionoideae</taxon>
        <taxon>50 kb inversion clade</taxon>
        <taxon>NPAAA clade</taxon>
        <taxon>Hologalegina</taxon>
        <taxon>IRL clade</taxon>
        <taxon>Trifolieae</taxon>
        <taxon>Medicago</taxon>
    </lineage>
</organism>
<proteinExistence type="predicted"/>
<reference evidence="1" key="1">
    <citation type="journal article" date="2018" name="Nat. Plants">
        <title>Whole-genome landscape of Medicago truncatula symbiotic genes.</title>
        <authorList>
            <person name="Pecrix Y."/>
            <person name="Gamas P."/>
            <person name="Carrere S."/>
        </authorList>
    </citation>
    <scope>NUCLEOTIDE SEQUENCE</scope>
    <source>
        <tissue evidence="1">Leaves</tissue>
    </source>
</reference>
<dbReference type="Gramene" id="rna30561">
    <property type="protein sequence ID" value="RHN55388.1"/>
    <property type="gene ID" value="gene30561"/>
</dbReference>
<gene>
    <name evidence="1" type="ORF">MtrunA17_Chr5g0417241</name>
</gene>
<dbReference type="Proteomes" id="UP000265566">
    <property type="component" value="Chromosome 5"/>
</dbReference>
<accession>A0A396HS90</accession>
<comment type="caution">
    <text evidence="1">The sequence shown here is derived from an EMBL/GenBank/DDBJ whole genome shotgun (WGS) entry which is preliminary data.</text>
</comment>